<organism evidence="1 2">
    <name type="scientific">Bimuria novae-zelandiae CBS 107.79</name>
    <dbReference type="NCBI Taxonomy" id="1447943"/>
    <lineage>
        <taxon>Eukaryota</taxon>
        <taxon>Fungi</taxon>
        <taxon>Dikarya</taxon>
        <taxon>Ascomycota</taxon>
        <taxon>Pezizomycotina</taxon>
        <taxon>Dothideomycetes</taxon>
        <taxon>Pleosporomycetidae</taxon>
        <taxon>Pleosporales</taxon>
        <taxon>Massarineae</taxon>
        <taxon>Didymosphaeriaceae</taxon>
        <taxon>Bimuria</taxon>
    </lineage>
</organism>
<evidence type="ECO:0008006" key="3">
    <source>
        <dbReference type="Google" id="ProtNLM"/>
    </source>
</evidence>
<dbReference type="Proteomes" id="UP000800036">
    <property type="component" value="Unassembled WGS sequence"/>
</dbReference>
<dbReference type="OrthoDB" id="10261951at2759"/>
<protein>
    <recommendedName>
        <fullName evidence="3">PLP-dependent transferase</fullName>
    </recommendedName>
</protein>
<dbReference type="EMBL" id="ML976674">
    <property type="protein sequence ID" value="KAF1974572.1"/>
    <property type="molecule type" value="Genomic_DNA"/>
</dbReference>
<dbReference type="InterPro" id="IPR015422">
    <property type="entry name" value="PyrdxlP-dep_Trfase_small"/>
</dbReference>
<accession>A0A6A5VF40</accession>
<dbReference type="AlphaFoldDB" id="A0A6A5VF40"/>
<evidence type="ECO:0000313" key="2">
    <source>
        <dbReference type="Proteomes" id="UP000800036"/>
    </source>
</evidence>
<reference evidence="1" key="1">
    <citation type="journal article" date="2020" name="Stud. Mycol.">
        <title>101 Dothideomycetes genomes: a test case for predicting lifestyles and emergence of pathogens.</title>
        <authorList>
            <person name="Haridas S."/>
            <person name="Albert R."/>
            <person name="Binder M."/>
            <person name="Bloem J."/>
            <person name="Labutti K."/>
            <person name="Salamov A."/>
            <person name="Andreopoulos B."/>
            <person name="Baker S."/>
            <person name="Barry K."/>
            <person name="Bills G."/>
            <person name="Bluhm B."/>
            <person name="Cannon C."/>
            <person name="Castanera R."/>
            <person name="Culley D."/>
            <person name="Daum C."/>
            <person name="Ezra D."/>
            <person name="Gonzalez J."/>
            <person name="Henrissat B."/>
            <person name="Kuo A."/>
            <person name="Liang C."/>
            <person name="Lipzen A."/>
            <person name="Lutzoni F."/>
            <person name="Magnuson J."/>
            <person name="Mondo S."/>
            <person name="Nolan M."/>
            <person name="Ohm R."/>
            <person name="Pangilinan J."/>
            <person name="Park H.-J."/>
            <person name="Ramirez L."/>
            <person name="Alfaro M."/>
            <person name="Sun H."/>
            <person name="Tritt A."/>
            <person name="Yoshinaga Y."/>
            <person name="Zwiers L.-H."/>
            <person name="Turgeon B."/>
            <person name="Goodwin S."/>
            <person name="Spatafora J."/>
            <person name="Crous P."/>
            <person name="Grigoriev I."/>
        </authorList>
    </citation>
    <scope>NUCLEOTIDE SEQUENCE</scope>
    <source>
        <strain evidence="1">CBS 107.79</strain>
    </source>
</reference>
<keyword evidence="2" id="KW-1185">Reference proteome</keyword>
<dbReference type="SUPFAM" id="SSF53383">
    <property type="entry name" value="PLP-dependent transferases"/>
    <property type="match status" value="1"/>
</dbReference>
<evidence type="ECO:0000313" key="1">
    <source>
        <dbReference type="EMBL" id="KAF1974572.1"/>
    </source>
</evidence>
<name>A0A6A5VF40_9PLEO</name>
<dbReference type="Gene3D" id="3.90.1150.10">
    <property type="entry name" value="Aspartate Aminotransferase, domain 1"/>
    <property type="match status" value="1"/>
</dbReference>
<sequence>MAAKLAQEFGVSKSARVVGKPRSNELFVVLPKSLVASAREKGAVFYSWSIPEGLEVADTEQLCRFVTSFATTEEELGQLSALLQ</sequence>
<proteinExistence type="predicted"/>
<gene>
    <name evidence="1" type="ORF">BU23DRAFT_553240</name>
</gene>
<dbReference type="InterPro" id="IPR015424">
    <property type="entry name" value="PyrdxlP-dep_Trfase"/>
</dbReference>